<feature type="domain" description="ABC transmembrane type-1" evidence="12">
    <location>
        <begin position="35"/>
        <end position="333"/>
    </location>
</feature>
<dbReference type="CDD" id="cd18578">
    <property type="entry name" value="ABC_6TM_Pgp_ABCB1_D2_like"/>
    <property type="match status" value="1"/>
</dbReference>
<evidence type="ECO:0000256" key="2">
    <source>
        <dbReference type="ARBA" id="ARBA00007577"/>
    </source>
</evidence>
<evidence type="ECO:0000313" key="14">
    <source>
        <dbReference type="Proteomes" id="UP000800097"/>
    </source>
</evidence>
<dbReference type="InterPro" id="IPR017871">
    <property type="entry name" value="ABC_transporter-like_CS"/>
</dbReference>
<feature type="transmembrane region" description="Helical" evidence="10">
    <location>
        <begin position="308"/>
        <end position="338"/>
    </location>
</feature>
<evidence type="ECO:0000256" key="10">
    <source>
        <dbReference type="SAM" id="Phobius"/>
    </source>
</evidence>
<keyword evidence="3" id="KW-0813">Transport</keyword>
<feature type="transmembrane region" description="Helical" evidence="10">
    <location>
        <begin position="86"/>
        <end position="110"/>
    </location>
</feature>
<dbReference type="InterPro" id="IPR036640">
    <property type="entry name" value="ABC1_TM_sf"/>
</dbReference>
<dbReference type="PANTHER" id="PTHR43394">
    <property type="entry name" value="ATP-DEPENDENT PERMEASE MDL1, MITOCHONDRIAL"/>
    <property type="match status" value="1"/>
</dbReference>
<feature type="transmembrane region" description="Helical" evidence="10">
    <location>
        <begin position="186"/>
        <end position="207"/>
    </location>
</feature>
<feature type="transmembrane region" description="Helical" evidence="10">
    <location>
        <begin position="764"/>
        <end position="788"/>
    </location>
</feature>
<name>A0A6A6JJW6_WESOR</name>
<evidence type="ECO:0000256" key="1">
    <source>
        <dbReference type="ARBA" id="ARBA00004141"/>
    </source>
</evidence>
<organism evidence="13 14">
    <name type="scientific">Westerdykella ornata</name>
    <dbReference type="NCBI Taxonomy" id="318751"/>
    <lineage>
        <taxon>Eukaryota</taxon>
        <taxon>Fungi</taxon>
        <taxon>Dikarya</taxon>
        <taxon>Ascomycota</taxon>
        <taxon>Pezizomycotina</taxon>
        <taxon>Dothideomycetes</taxon>
        <taxon>Pleosporomycetidae</taxon>
        <taxon>Pleosporales</taxon>
        <taxon>Sporormiaceae</taxon>
        <taxon>Westerdykella</taxon>
    </lineage>
</organism>
<dbReference type="GeneID" id="54554741"/>
<reference evidence="13" key="1">
    <citation type="journal article" date="2020" name="Stud. Mycol.">
        <title>101 Dothideomycetes genomes: a test case for predicting lifestyles and emergence of pathogens.</title>
        <authorList>
            <person name="Haridas S."/>
            <person name="Albert R."/>
            <person name="Binder M."/>
            <person name="Bloem J."/>
            <person name="Labutti K."/>
            <person name="Salamov A."/>
            <person name="Andreopoulos B."/>
            <person name="Baker S."/>
            <person name="Barry K."/>
            <person name="Bills G."/>
            <person name="Bluhm B."/>
            <person name="Cannon C."/>
            <person name="Castanera R."/>
            <person name="Culley D."/>
            <person name="Daum C."/>
            <person name="Ezra D."/>
            <person name="Gonzalez J."/>
            <person name="Henrissat B."/>
            <person name="Kuo A."/>
            <person name="Liang C."/>
            <person name="Lipzen A."/>
            <person name="Lutzoni F."/>
            <person name="Magnuson J."/>
            <person name="Mondo S."/>
            <person name="Nolan M."/>
            <person name="Ohm R."/>
            <person name="Pangilinan J."/>
            <person name="Park H.-J."/>
            <person name="Ramirez L."/>
            <person name="Alfaro M."/>
            <person name="Sun H."/>
            <person name="Tritt A."/>
            <person name="Yoshinaga Y."/>
            <person name="Zwiers L.-H."/>
            <person name="Turgeon B."/>
            <person name="Goodwin S."/>
            <person name="Spatafora J."/>
            <person name="Crous P."/>
            <person name="Grigoriev I."/>
        </authorList>
    </citation>
    <scope>NUCLEOTIDE SEQUENCE</scope>
    <source>
        <strain evidence="13">CBS 379.55</strain>
    </source>
</reference>
<feature type="transmembrane region" description="Helical" evidence="10">
    <location>
        <begin position="949"/>
        <end position="970"/>
    </location>
</feature>
<feature type="transmembrane region" description="Helical" evidence="10">
    <location>
        <begin position="718"/>
        <end position="744"/>
    </location>
</feature>
<dbReference type="Gene3D" id="1.20.1560.10">
    <property type="entry name" value="ABC transporter type 1, transmembrane domain"/>
    <property type="match status" value="2"/>
</dbReference>
<keyword evidence="7 10" id="KW-1133">Transmembrane helix</keyword>
<feature type="domain" description="ABC transmembrane type-1" evidence="12">
    <location>
        <begin position="723"/>
        <end position="1011"/>
    </location>
</feature>
<evidence type="ECO:0000256" key="4">
    <source>
        <dbReference type="ARBA" id="ARBA00022692"/>
    </source>
</evidence>
<dbReference type="GO" id="GO:0090374">
    <property type="term" value="P:oligopeptide export from mitochondrion"/>
    <property type="evidence" value="ECO:0007669"/>
    <property type="project" value="TreeGrafter"/>
</dbReference>
<dbReference type="CDD" id="cd18577">
    <property type="entry name" value="ABC_6TM_Pgp_ABCB1_D1_like"/>
    <property type="match status" value="1"/>
</dbReference>
<dbReference type="FunFam" id="3.40.50.300:FF:000913">
    <property type="entry name" value="ABC multidrug transporter SitT"/>
    <property type="match status" value="1"/>
</dbReference>
<accession>A0A6A6JJW6</accession>
<dbReference type="EMBL" id="ML986492">
    <property type="protein sequence ID" value="KAF2276891.1"/>
    <property type="molecule type" value="Genomic_DNA"/>
</dbReference>
<dbReference type="InterPro" id="IPR039421">
    <property type="entry name" value="Type_1_exporter"/>
</dbReference>
<dbReference type="Proteomes" id="UP000800097">
    <property type="component" value="Unassembled WGS sequence"/>
</dbReference>
<dbReference type="InterPro" id="IPR003593">
    <property type="entry name" value="AAA+_ATPase"/>
</dbReference>
<comment type="subcellular location">
    <subcellularLocation>
        <location evidence="1">Membrane</location>
        <topology evidence="1">Multi-pass membrane protein</topology>
    </subcellularLocation>
</comment>
<evidence type="ECO:0000256" key="3">
    <source>
        <dbReference type="ARBA" id="ARBA00022448"/>
    </source>
</evidence>
<feature type="domain" description="ABC transporter" evidence="11">
    <location>
        <begin position="1069"/>
        <end position="1310"/>
    </location>
</feature>
<feature type="transmembrane region" description="Helical" evidence="10">
    <location>
        <begin position="263"/>
        <end position="288"/>
    </location>
</feature>
<keyword evidence="4 10" id="KW-0812">Transmembrane</keyword>
<feature type="transmembrane region" description="Helical" evidence="10">
    <location>
        <begin position="985"/>
        <end position="1006"/>
    </location>
</feature>
<protein>
    <submittedName>
        <fullName evidence="13">Leptomycin B resistance protein pmd1</fullName>
    </submittedName>
</protein>
<evidence type="ECO:0000259" key="12">
    <source>
        <dbReference type="PROSITE" id="PS50929"/>
    </source>
</evidence>
<dbReference type="PANTHER" id="PTHR43394:SF1">
    <property type="entry name" value="ATP-BINDING CASSETTE SUB-FAMILY B MEMBER 10, MITOCHONDRIAL"/>
    <property type="match status" value="1"/>
</dbReference>
<evidence type="ECO:0000256" key="5">
    <source>
        <dbReference type="ARBA" id="ARBA00022741"/>
    </source>
</evidence>
<dbReference type="FunFam" id="1.20.1560.10:FF:000057">
    <property type="entry name" value="ABC multidrug transporter SitT"/>
    <property type="match status" value="2"/>
</dbReference>
<keyword evidence="14" id="KW-1185">Reference proteome</keyword>
<dbReference type="GO" id="GO:0005524">
    <property type="term" value="F:ATP binding"/>
    <property type="evidence" value="ECO:0007669"/>
    <property type="project" value="UniProtKB-KW"/>
</dbReference>
<feature type="region of interest" description="Disordered" evidence="9">
    <location>
        <begin position="671"/>
        <end position="697"/>
    </location>
</feature>
<dbReference type="GO" id="GO:0015421">
    <property type="term" value="F:ABC-type oligopeptide transporter activity"/>
    <property type="evidence" value="ECO:0007669"/>
    <property type="project" value="TreeGrafter"/>
</dbReference>
<dbReference type="SUPFAM" id="SSF52540">
    <property type="entry name" value="P-loop containing nucleoside triphosphate hydrolases"/>
    <property type="match status" value="2"/>
</dbReference>
<dbReference type="RefSeq" id="XP_033654430.1">
    <property type="nucleotide sequence ID" value="XM_033801566.1"/>
</dbReference>
<dbReference type="Pfam" id="PF00664">
    <property type="entry name" value="ABC_membrane"/>
    <property type="match status" value="2"/>
</dbReference>
<dbReference type="PROSITE" id="PS00211">
    <property type="entry name" value="ABC_TRANSPORTER_1"/>
    <property type="match status" value="2"/>
</dbReference>
<evidence type="ECO:0000256" key="8">
    <source>
        <dbReference type="ARBA" id="ARBA00023136"/>
    </source>
</evidence>
<evidence type="ECO:0000256" key="6">
    <source>
        <dbReference type="ARBA" id="ARBA00022840"/>
    </source>
</evidence>
<dbReference type="SMART" id="SM00382">
    <property type="entry name" value="AAA"/>
    <property type="match status" value="2"/>
</dbReference>
<feature type="transmembrane region" description="Helical" evidence="10">
    <location>
        <begin position="161"/>
        <end position="180"/>
    </location>
</feature>
<feature type="domain" description="ABC transporter" evidence="11">
    <location>
        <begin position="368"/>
        <end position="645"/>
    </location>
</feature>
<comment type="similarity">
    <text evidence="2">Belongs to the ABC transporter superfamily. ABCB family. Multidrug resistance exporter (TC 3.A.1.201) subfamily.</text>
</comment>
<keyword evidence="5" id="KW-0547">Nucleotide-binding</keyword>
<dbReference type="Pfam" id="PF00005">
    <property type="entry name" value="ABC_tran"/>
    <property type="match status" value="2"/>
</dbReference>
<evidence type="ECO:0000256" key="9">
    <source>
        <dbReference type="SAM" id="MobiDB-lite"/>
    </source>
</evidence>
<dbReference type="Gene3D" id="3.40.50.300">
    <property type="entry name" value="P-loop containing nucleotide triphosphate hydrolases"/>
    <property type="match status" value="2"/>
</dbReference>
<proteinExistence type="inferred from homology"/>
<dbReference type="InterPro" id="IPR011527">
    <property type="entry name" value="ABC1_TM_dom"/>
</dbReference>
<feature type="transmembrane region" description="Helical" evidence="10">
    <location>
        <begin position="866"/>
        <end position="887"/>
    </location>
</feature>
<dbReference type="InterPro" id="IPR003439">
    <property type="entry name" value="ABC_transporter-like_ATP-bd"/>
</dbReference>
<dbReference type="PROSITE" id="PS50893">
    <property type="entry name" value="ABC_TRANSPORTER_2"/>
    <property type="match status" value="2"/>
</dbReference>
<dbReference type="PROSITE" id="PS50929">
    <property type="entry name" value="ABC_TM1F"/>
    <property type="match status" value="2"/>
</dbReference>
<dbReference type="GO" id="GO:0005743">
    <property type="term" value="C:mitochondrial inner membrane"/>
    <property type="evidence" value="ECO:0007669"/>
    <property type="project" value="TreeGrafter"/>
</dbReference>
<evidence type="ECO:0000256" key="7">
    <source>
        <dbReference type="ARBA" id="ARBA00022989"/>
    </source>
</evidence>
<feature type="transmembrane region" description="Helical" evidence="10">
    <location>
        <begin position="835"/>
        <end position="860"/>
    </location>
</feature>
<dbReference type="SUPFAM" id="SSF90123">
    <property type="entry name" value="ABC transporter transmembrane region"/>
    <property type="match status" value="2"/>
</dbReference>
<gene>
    <name evidence="13" type="ORF">EI97DRAFT_466990</name>
</gene>
<evidence type="ECO:0000259" key="11">
    <source>
        <dbReference type="PROSITE" id="PS50893"/>
    </source>
</evidence>
<dbReference type="GO" id="GO:0016887">
    <property type="term" value="F:ATP hydrolysis activity"/>
    <property type="evidence" value="ECO:0007669"/>
    <property type="project" value="InterPro"/>
</dbReference>
<sequence length="1314" mass="142262">MPAKFRPWQSVKPFFGFIALLFYADPTWLDKILIFAGFIGSVAAGVPFPLIGIVFGQVIDTFNSAICGEGSGAESSNTQSAVNDKILLMVYLAIAIFALTYLHVVCWNLVSQRLAQRVRERYLKSLLKQDIAFFDKVQAGEVSSRLNGDVQAIETGTSEKVGVFLTCISFCITAYVIAFIKDPRLAAMLVSLIPAFLIMTVVGGHYVQKYSTAMADYFASASAIASEGLSHVGLVHALGAHARLEERFSGYLSNAKREGIRKALAAAVQAGLLYFIAFSANALAYWQGSRKIANTVEFGGDSTVGETYTVIFILVDGSIVLSQVAPLIPLFGAAVAAFERLRRDIDHQPTIDGTSEYGEMLSDVTGSIRFSHVSFTYPSRPEHPVLNDVSFECEAGKLTAIVGLSGSGKSTIASLLTRFYDPQHGTITMDGRDIKNVNVRNLRGFISLVPQEPSLLDRSILENVAQGLVNSPAHAHLAPTLLSDALAKLVDQVRAGEDLLKAAEKCTTHVSEIVSLVQKATDLADASAFIERLEHGLATSVGSTGSLLSGGQKQRIALARALVRDPRVLILDEATAALDSTSEQRIQAAIEKASKGRTVISIAHRLSTIRSASKIIVMKKGEVIERGTHDELMRLDGGSYASMVNLQSVEGTQETKVSSGEKEYMNDSIQSDKALSPDPVNAEKNELNQPDASDDGKDGAELLAKSIMRTMFPMVRPYLLLLLLAFFAALIVGGTYPAAGLIFGNTIGTLTPCNPADFIRSRGLLLSGMFFMLACVEFAGNFTSWASFGTISERLIYRVRVSSFRALFQQPLQWHESAGRNPNKLLSYITTDGNALAGFSGSIIGTLFAVVVNFAIALILSHIVAWRIAVVFLAVVPLLLGAGFMQLRSIVRFAEKHAGAFSSSIGITVEAVSNIRTVAALSLEQEILQTYRRSLSAPRKAMVIQSLKSNIWLAISNASGNFIYAFAYWWGSKNLLEGRYSQTEFFIVLFAMLVSAQLWGQLFTLAPEISRAKASISRIVVLLELNKDALDSPRGSSSSFADEDLTEKRDIEALADSRSPTSRGQGASVEFRDVSFSYPARPNIPVLNSFSLSIQPGQFCALVGPSGAGKSTVLALLERFYSPSSGSIVINGFDISRHHGTSFRDDIAYVPQDNVLFHGTIRFNLQLGARPGHKPTDAELEDACKLANIHDTIAALPQGYDTEVGANGSQLSGGQRQRLSVARALVRKPKLLLLDESTSALDAESEKALEMGLERAVRGQGVTVVAIAHRLRTIARADVIFLVEVGKVVDQGKHEELVKRSESYRINALHQMLG</sequence>
<keyword evidence="6" id="KW-0067">ATP-binding</keyword>
<dbReference type="InterPro" id="IPR027417">
    <property type="entry name" value="P-loop_NTPase"/>
</dbReference>
<keyword evidence="8 10" id="KW-0472">Membrane</keyword>
<feature type="transmembrane region" description="Helical" evidence="10">
    <location>
        <begin position="32"/>
        <end position="55"/>
    </location>
</feature>
<dbReference type="OrthoDB" id="6500128at2759"/>
<evidence type="ECO:0000313" key="13">
    <source>
        <dbReference type="EMBL" id="KAF2276891.1"/>
    </source>
</evidence>